<proteinExistence type="predicted"/>
<organism evidence="1 2">
    <name type="scientific">Schizothecium vesticola</name>
    <dbReference type="NCBI Taxonomy" id="314040"/>
    <lineage>
        <taxon>Eukaryota</taxon>
        <taxon>Fungi</taxon>
        <taxon>Dikarya</taxon>
        <taxon>Ascomycota</taxon>
        <taxon>Pezizomycotina</taxon>
        <taxon>Sordariomycetes</taxon>
        <taxon>Sordariomycetidae</taxon>
        <taxon>Sordariales</taxon>
        <taxon>Schizotheciaceae</taxon>
        <taxon>Schizothecium</taxon>
    </lineage>
</organism>
<keyword evidence="2" id="KW-1185">Reference proteome</keyword>
<comment type="caution">
    <text evidence="1">The sequence shown here is derived from an EMBL/GenBank/DDBJ whole genome shotgun (WGS) entry which is preliminary data.</text>
</comment>
<sequence length="331" mass="36752">MACITAQQYRPLHSTQLPALEPRFQAGAAGTRQMSVGSARLDHPRTTTTTIPILITPGTTRQFLDTSSSSAFRLPFQKLGGQNLGNLHCSMPTRQNPRGGHENFSRVRSHLFRRRNPAPWCKNCWAHCSTEEAAQQHQQQTNCSHATALCQEALMTPELTERIKGHRFTGTDEEKWYLLFRLLFPSIINASVHPYYEAAILAPEFTGFGFWQSSGVQSLLADLSMAPGGTEPVLQSEPQVPNRISLPTIPAVSPPKNDPRCRATAAIQQQNKQLRGELERCWHVIQECRLVANRLSGLRDAIAIDEVIGTRTVDILEEIGSVADGLKKILV</sequence>
<dbReference type="Proteomes" id="UP001172155">
    <property type="component" value="Unassembled WGS sequence"/>
</dbReference>
<accession>A0AA40ETZ0</accession>
<reference evidence="1" key="1">
    <citation type="submission" date="2023-06" db="EMBL/GenBank/DDBJ databases">
        <title>Genome-scale phylogeny and comparative genomics of the fungal order Sordariales.</title>
        <authorList>
            <consortium name="Lawrence Berkeley National Laboratory"/>
            <person name="Hensen N."/>
            <person name="Bonometti L."/>
            <person name="Westerberg I."/>
            <person name="Brannstrom I.O."/>
            <person name="Guillou S."/>
            <person name="Cros-Aarteil S."/>
            <person name="Calhoun S."/>
            <person name="Haridas S."/>
            <person name="Kuo A."/>
            <person name="Mondo S."/>
            <person name="Pangilinan J."/>
            <person name="Riley R."/>
            <person name="LaButti K."/>
            <person name="Andreopoulos B."/>
            <person name="Lipzen A."/>
            <person name="Chen C."/>
            <person name="Yanf M."/>
            <person name="Daum C."/>
            <person name="Ng V."/>
            <person name="Clum A."/>
            <person name="Steindorff A."/>
            <person name="Ohm R."/>
            <person name="Martin F."/>
            <person name="Silar P."/>
            <person name="Natvig D."/>
            <person name="Lalanne C."/>
            <person name="Gautier V."/>
            <person name="Ament-velasquez S.L."/>
            <person name="Kruys A."/>
            <person name="Hutchinson M.I."/>
            <person name="Powell A.J."/>
            <person name="Barry K."/>
            <person name="Miller A.N."/>
            <person name="Grigoriev I.V."/>
            <person name="Debuchy R."/>
            <person name="Gladieux P."/>
            <person name="Thoren M.H."/>
            <person name="Johannesson H."/>
        </authorList>
    </citation>
    <scope>NUCLEOTIDE SEQUENCE</scope>
    <source>
        <strain evidence="1">SMH3187-1</strain>
    </source>
</reference>
<evidence type="ECO:0000313" key="1">
    <source>
        <dbReference type="EMBL" id="KAK0745518.1"/>
    </source>
</evidence>
<name>A0AA40ETZ0_9PEZI</name>
<gene>
    <name evidence="1" type="ORF">B0T18DRAFT_409628</name>
</gene>
<dbReference type="AlphaFoldDB" id="A0AA40ETZ0"/>
<evidence type="ECO:0000313" key="2">
    <source>
        <dbReference type="Proteomes" id="UP001172155"/>
    </source>
</evidence>
<dbReference type="EMBL" id="JAUKUD010000004">
    <property type="protein sequence ID" value="KAK0745518.1"/>
    <property type="molecule type" value="Genomic_DNA"/>
</dbReference>
<protein>
    <submittedName>
        <fullName evidence="1">Uncharacterized protein</fullName>
    </submittedName>
</protein>